<accession>A0A923MS12</accession>
<dbReference type="Gene3D" id="3.40.50.2300">
    <property type="match status" value="1"/>
</dbReference>
<feature type="active site" description="Nucleophile" evidence="5">
    <location>
        <position position="9"/>
    </location>
</feature>
<dbReference type="PANTHER" id="PTHR11717:SF7">
    <property type="entry name" value="LOW MOLECULAR WEIGHT PHOSPHOTYROSINE PROTEIN PHOSPHATASE"/>
    <property type="match status" value="1"/>
</dbReference>
<evidence type="ECO:0000256" key="3">
    <source>
        <dbReference type="ARBA" id="ARBA00022801"/>
    </source>
</evidence>
<keyword evidence="3" id="KW-0378">Hydrolase</keyword>
<comment type="similarity">
    <text evidence="1">Belongs to the low molecular weight phosphotyrosine protein phosphatase family.</text>
</comment>
<dbReference type="FunFam" id="3.40.50.2300:FF:000113">
    <property type="entry name" value="Low molecular weight protein-tyrosine-phosphatase"/>
    <property type="match status" value="1"/>
</dbReference>
<dbReference type="InterPro" id="IPR050438">
    <property type="entry name" value="LMW_PTPase"/>
</dbReference>
<dbReference type="Proteomes" id="UP000608513">
    <property type="component" value="Unassembled WGS sequence"/>
</dbReference>
<evidence type="ECO:0000259" key="6">
    <source>
        <dbReference type="SMART" id="SM00226"/>
    </source>
</evidence>
<dbReference type="SMART" id="SM00226">
    <property type="entry name" value="LMWPc"/>
    <property type="match status" value="1"/>
</dbReference>
<keyword evidence="8" id="KW-1185">Reference proteome</keyword>
<dbReference type="PANTHER" id="PTHR11717">
    <property type="entry name" value="LOW MOLECULAR WEIGHT PROTEIN TYROSINE PHOSPHATASE"/>
    <property type="match status" value="1"/>
</dbReference>
<dbReference type="RefSeq" id="WP_187076464.1">
    <property type="nucleotide sequence ID" value="NZ_JACORT010000004.1"/>
</dbReference>
<keyword evidence="4" id="KW-0904">Protein phosphatase</keyword>
<dbReference type="EC" id="3.1.3.48" evidence="2"/>
<dbReference type="PRINTS" id="PR00719">
    <property type="entry name" value="LMWPTPASE"/>
</dbReference>
<gene>
    <name evidence="7" type="ORF">H8N03_12275</name>
</gene>
<feature type="domain" description="Phosphotyrosine protein phosphatase I" evidence="6">
    <location>
        <begin position="3"/>
        <end position="152"/>
    </location>
</feature>
<evidence type="ECO:0000313" key="8">
    <source>
        <dbReference type="Proteomes" id="UP000608513"/>
    </source>
</evidence>
<dbReference type="InterPro" id="IPR017867">
    <property type="entry name" value="Tyr_phospatase_low_mol_wt"/>
</dbReference>
<dbReference type="Pfam" id="PF01451">
    <property type="entry name" value="LMWPc"/>
    <property type="match status" value="1"/>
</dbReference>
<evidence type="ECO:0000256" key="5">
    <source>
        <dbReference type="PIRSR" id="PIRSR617867-1"/>
    </source>
</evidence>
<dbReference type="InterPro" id="IPR036196">
    <property type="entry name" value="Ptyr_pPase_sf"/>
</dbReference>
<comment type="caution">
    <text evidence="7">The sequence shown here is derived from an EMBL/GenBank/DDBJ whole genome shotgun (WGS) entry which is preliminary data.</text>
</comment>
<evidence type="ECO:0000256" key="4">
    <source>
        <dbReference type="ARBA" id="ARBA00022912"/>
    </source>
</evidence>
<sequence>MGYAVLFVCTGNICRSPTGEVVLRHKVREAGLEERVRIASAGTSDYHLGCPADERSTDHARRRGYDLSSHQARQVHALDFARFDLILALDRGHLELLLDDCPPPQQHKVRLLMEFAPHGFPQEVADPYYGGRQGFERVLDEIEAACDGLVQHIQRELAA</sequence>
<protein>
    <recommendedName>
        <fullName evidence="2">protein-tyrosine-phosphatase</fullName>
        <ecNumber evidence="2">3.1.3.48</ecNumber>
    </recommendedName>
</protein>
<dbReference type="AlphaFoldDB" id="A0A923MS12"/>
<dbReference type="GO" id="GO:0004725">
    <property type="term" value="F:protein tyrosine phosphatase activity"/>
    <property type="evidence" value="ECO:0007669"/>
    <property type="project" value="UniProtKB-EC"/>
</dbReference>
<feature type="active site" evidence="5">
    <location>
        <position position="15"/>
    </location>
</feature>
<dbReference type="CDD" id="cd16343">
    <property type="entry name" value="LMWPTP"/>
    <property type="match status" value="1"/>
</dbReference>
<proteinExistence type="inferred from homology"/>
<evidence type="ECO:0000313" key="7">
    <source>
        <dbReference type="EMBL" id="MBC5783723.1"/>
    </source>
</evidence>
<dbReference type="SUPFAM" id="SSF52788">
    <property type="entry name" value="Phosphotyrosine protein phosphatases I"/>
    <property type="match status" value="1"/>
</dbReference>
<evidence type="ECO:0000256" key="2">
    <source>
        <dbReference type="ARBA" id="ARBA00013064"/>
    </source>
</evidence>
<evidence type="ECO:0000256" key="1">
    <source>
        <dbReference type="ARBA" id="ARBA00011063"/>
    </source>
</evidence>
<reference evidence="7" key="1">
    <citation type="submission" date="2020-08" db="EMBL/GenBank/DDBJ databases">
        <title>Ramlibacter sp. USB13 16S ribosomal RNA gene genome sequencing and assembly.</title>
        <authorList>
            <person name="Kang M."/>
        </authorList>
    </citation>
    <scope>NUCLEOTIDE SEQUENCE</scope>
    <source>
        <strain evidence="7">USB13</strain>
    </source>
</reference>
<dbReference type="EMBL" id="JACORT010000004">
    <property type="protein sequence ID" value="MBC5783723.1"/>
    <property type="molecule type" value="Genomic_DNA"/>
</dbReference>
<organism evidence="7 8">
    <name type="scientific">Ramlibacter cellulosilyticus</name>
    <dbReference type="NCBI Taxonomy" id="2764187"/>
    <lineage>
        <taxon>Bacteria</taxon>
        <taxon>Pseudomonadati</taxon>
        <taxon>Pseudomonadota</taxon>
        <taxon>Betaproteobacteria</taxon>
        <taxon>Burkholderiales</taxon>
        <taxon>Comamonadaceae</taxon>
        <taxon>Ramlibacter</taxon>
    </lineage>
</organism>
<dbReference type="InterPro" id="IPR023485">
    <property type="entry name" value="Ptyr_pPase"/>
</dbReference>
<name>A0A923MS12_9BURK</name>
<feature type="active site" description="Proton donor" evidence="5">
    <location>
        <position position="126"/>
    </location>
</feature>